<feature type="compositionally biased region" description="Basic and acidic residues" evidence="1">
    <location>
        <begin position="316"/>
        <end position="340"/>
    </location>
</feature>
<name>K0TB13_THAOC</name>
<gene>
    <name evidence="2" type="ORF">THAOC_11281</name>
</gene>
<feature type="region of interest" description="Disordered" evidence="1">
    <location>
        <begin position="229"/>
        <end position="370"/>
    </location>
</feature>
<evidence type="ECO:0000313" key="2">
    <source>
        <dbReference type="EMBL" id="EJK67657.1"/>
    </source>
</evidence>
<feature type="region of interest" description="Disordered" evidence="1">
    <location>
        <begin position="1"/>
        <end position="48"/>
    </location>
</feature>
<sequence>MQAQAARKRRPLSAIRGRPPLAPHVAKRGLPVVDRSSGFRERPCRGPRPRRCLGSSIAITPHVASSPSYVSGRCSLERDVCVARGRTVPTYAGCPASAPPRFSPPSASSPRARVRAAPGSPRLRRARDGWAGRGPSAPLGGRRPGSRRIRAAEAREGETEGSATRHRPPKSPSLFAASAAFVVAVGLDSSVGCCVDCWASAERAWAGVPVRLAGLLDYLSAGRRGLSSVHHSPVELSKPEKAVTNGNGSGRNDGEFAVARQRSTPTPCVSLRKRGSQPTHRAGRAGNPNGLPSPGLTKKHSPPVRGSPNRIPSQRRWREQNRGKRPKEEAEGGDRRRAEGENDGATSTARHPAVPTPSPSEEEERKKEGN</sequence>
<feature type="non-terminal residue" evidence="2">
    <location>
        <position position="370"/>
    </location>
</feature>
<evidence type="ECO:0000256" key="1">
    <source>
        <dbReference type="SAM" id="MobiDB-lite"/>
    </source>
</evidence>
<reference evidence="2 3" key="1">
    <citation type="journal article" date="2012" name="Genome Biol.">
        <title>Genome and low-iron response of an oceanic diatom adapted to chronic iron limitation.</title>
        <authorList>
            <person name="Lommer M."/>
            <person name="Specht M."/>
            <person name="Roy A.S."/>
            <person name="Kraemer L."/>
            <person name="Andreson R."/>
            <person name="Gutowska M.A."/>
            <person name="Wolf J."/>
            <person name="Bergner S.V."/>
            <person name="Schilhabel M.B."/>
            <person name="Klostermeier U.C."/>
            <person name="Beiko R.G."/>
            <person name="Rosenstiel P."/>
            <person name="Hippler M."/>
            <person name="Laroche J."/>
        </authorList>
    </citation>
    <scope>NUCLEOTIDE SEQUENCE [LARGE SCALE GENOMIC DNA]</scope>
    <source>
        <strain evidence="2 3">CCMP1005</strain>
    </source>
</reference>
<evidence type="ECO:0000313" key="3">
    <source>
        <dbReference type="Proteomes" id="UP000266841"/>
    </source>
</evidence>
<accession>K0TB13</accession>
<proteinExistence type="predicted"/>
<dbReference type="Proteomes" id="UP000266841">
    <property type="component" value="Unassembled WGS sequence"/>
</dbReference>
<keyword evidence="3" id="KW-1185">Reference proteome</keyword>
<feature type="compositionally biased region" description="Low complexity" evidence="1">
    <location>
        <begin position="104"/>
        <end position="121"/>
    </location>
</feature>
<dbReference type="EMBL" id="AGNL01012838">
    <property type="protein sequence ID" value="EJK67657.1"/>
    <property type="molecule type" value="Genomic_DNA"/>
</dbReference>
<comment type="caution">
    <text evidence="2">The sequence shown here is derived from an EMBL/GenBank/DDBJ whole genome shotgun (WGS) entry which is preliminary data.</text>
</comment>
<feature type="region of interest" description="Disordered" evidence="1">
    <location>
        <begin position="95"/>
        <end position="171"/>
    </location>
</feature>
<feature type="compositionally biased region" description="Basic residues" evidence="1">
    <location>
        <begin position="1"/>
        <end position="11"/>
    </location>
</feature>
<dbReference type="AlphaFoldDB" id="K0TB13"/>
<organism evidence="2 3">
    <name type="scientific">Thalassiosira oceanica</name>
    <name type="common">Marine diatom</name>
    <dbReference type="NCBI Taxonomy" id="159749"/>
    <lineage>
        <taxon>Eukaryota</taxon>
        <taxon>Sar</taxon>
        <taxon>Stramenopiles</taxon>
        <taxon>Ochrophyta</taxon>
        <taxon>Bacillariophyta</taxon>
        <taxon>Coscinodiscophyceae</taxon>
        <taxon>Thalassiosirophycidae</taxon>
        <taxon>Thalassiosirales</taxon>
        <taxon>Thalassiosiraceae</taxon>
        <taxon>Thalassiosira</taxon>
    </lineage>
</organism>
<protein>
    <submittedName>
        <fullName evidence="2">Uncharacterized protein</fullName>
    </submittedName>
</protein>